<gene>
    <name evidence="2" type="ORF">UFOVP1247_297</name>
    <name evidence="1" type="ORF">UFOVP970_337</name>
</gene>
<proteinExistence type="predicted"/>
<protein>
    <submittedName>
        <fullName evidence="1">Uncharacterized protein</fullName>
    </submittedName>
</protein>
<accession>A0A6J5Q2E1</accession>
<evidence type="ECO:0000313" key="1">
    <source>
        <dbReference type="EMBL" id="CAB4175721.1"/>
    </source>
</evidence>
<name>A0A6J5Q2E1_9CAUD</name>
<sequence length="190" mass="21627">MEVRIKSFSQFIGDGEISENLRYHIDNEYSLAESIFRPGSISHVKLLCEARKSFHAGFLELGQLDRYLFESTDLGLTGIYQGEVVPLDLPLEVLDLNEEKNPKLNYPQRGGAKKYHVYVKNTKTGRIMKIAFGDVHGGLTAKVSNPKARKSFAARHNCAEKKDRNKAGYWACRINRYAHLWGGKTYPGFW</sequence>
<dbReference type="EMBL" id="LR797195">
    <property type="protein sequence ID" value="CAB4193926.1"/>
    <property type="molecule type" value="Genomic_DNA"/>
</dbReference>
<organism evidence="1">
    <name type="scientific">uncultured Caudovirales phage</name>
    <dbReference type="NCBI Taxonomy" id="2100421"/>
    <lineage>
        <taxon>Viruses</taxon>
        <taxon>Duplodnaviria</taxon>
        <taxon>Heunggongvirae</taxon>
        <taxon>Uroviricota</taxon>
        <taxon>Caudoviricetes</taxon>
        <taxon>Peduoviridae</taxon>
        <taxon>Maltschvirus</taxon>
        <taxon>Maltschvirus maltsch</taxon>
    </lineage>
</organism>
<dbReference type="EMBL" id="LR796916">
    <property type="protein sequence ID" value="CAB4175721.1"/>
    <property type="molecule type" value="Genomic_DNA"/>
</dbReference>
<reference evidence="1" key="1">
    <citation type="submission" date="2020-05" db="EMBL/GenBank/DDBJ databases">
        <authorList>
            <person name="Chiriac C."/>
            <person name="Salcher M."/>
            <person name="Ghai R."/>
            <person name="Kavagutti S V."/>
        </authorList>
    </citation>
    <scope>NUCLEOTIDE SEQUENCE</scope>
</reference>
<evidence type="ECO:0000313" key="2">
    <source>
        <dbReference type="EMBL" id="CAB4193926.1"/>
    </source>
</evidence>